<dbReference type="EMBL" id="KN833039">
    <property type="protein sequence ID" value="KIM76090.1"/>
    <property type="molecule type" value="Genomic_DNA"/>
</dbReference>
<organism evidence="1 2">
    <name type="scientific">Piloderma croceum (strain F 1598)</name>
    <dbReference type="NCBI Taxonomy" id="765440"/>
    <lineage>
        <taxon>Eukaryota</taxon>
        <taxon>Fungi</taxon>
        <taxon>Dikarya</taxon>
        <taxon>Basidiomycota</taxon>
        <taxon>Agaricomycotina</taxon>
        <taxon>Agaricomycetes</taxon>
        <taxon>Agaricomycetidae</taxon>
        <taxon>Atheliales</taxon>
        <taxon>Atheliaceae</taxon>
        <taxon>Piloderma</taxon>
    </lineage>
</organism>
<dbReference type="HOGENOM" id="CLU_071345_0_0_1"/>
<proteinExistence type="predicted"/>
<dbReference type="Proteomes" id="UP000054166">
    <property type="component" value="Unassembled WGS sequence"/>
</dbReference>
<reference evidence="1 2" key="1">
    <citation type="submission" date="2014-04" db="EMBL/GenBank/DDBJ databases">
        <authorList>
            <consortium name="DOE Joint Genome Institute"/>
            <person name="Kuo A."/>
            <person name="Tarkka M."/>
            <person name="Buscot F."/>
            <person name="Kohler A."/>
            <person name="Nagy L.G."/>
            <person name="Floudas D."/>
            <person name="Copeland A."/>
            <person name="Barry K.W."/>
            <person name="Cichocki N."/>
            <person name="Veneault-Fourrey C."/>
            <person name="LaButti K."/>
            <person name="Lindquist E.A."/>
            <person name="Lipzen A."/>
            <person name="Lundell T."/>
            <person name="Morin E."/>
            <person name="Murat C."/>
            <person name="Sun H."/>
            <person name="Tunlid A."/>
            <person name="Henrissat B."/>
            <person name="Grigoriev I.V."/>
            <person name="Hibbett D.S."/>
            <person name="Martin F."/>
            <person name="Nordberg H.P."/>
            <person name="Cantor M.N."/>
            <person name="Hua S.X."/>
        </authorList>
    </citation>
    <scope>NUCLEOTIDE SEQUENCE [LARGE SCALE GENOMIC DNA]</scope>
    <source>
        <strain evidence="1 2">F 1598</strain>
    </source>
</reference>
<protein>
    <recommendedName>
        <fullName evidence="3">USP domain-containing protein</fullName>
    </recommendedName>
</protein>
<dbReference type="AlphaFoldDB" id="A0A0C3EUA6"/>
<accession>A0A0C3EUA6</accession>
<evidence type="ECO:0000313" key="2">
    <source>
        <dbReference type="Proteomes" id="UP000054166"/>
    </source>
</evidence>
<name>A0A0C3EUA6_PILCF</name>
<sequence length="276" mass="31509">MIIASDNSSSPAGLIWDGNNYSCAYDALFTILYEIWSTDTKAWTRQLKEINQHHLKSLSAYFKKYMNGQATFETARDNIRHKIHSQSPAQFPYGTRGTSVSALASAIFAPHNIVAISSPECTNCEYFEPSIDDRLEFVLYEKENTPKSTSHWLRSLEHETHERCPQCFPAMKQPISFKSAPNVLIFEINSKKIKLSKTLKFEQEGETVVLDVRGLIYHGDFHFTSRIIGTDGNVWYHDGMTTRSSCENEGDFDKFSSRNLLKCRGKKLILVVYARV</sequence>
<keyword evidence="2" id="KW-1185">Reference proteome</keyword>
<evidence type="ECO:0008006" key="3">
    <source>
        <dbReference type="Google" id="ProtNLM"/>
    </source>
</evidence>
<dbReference type="OrthoDB" id="2884438at2759"/>
<gene>
    <name evidence="1" type="ORF">PILCRDRAFT_78176</name>
</gene>
<reference evidence="2" key="2">
    <citation type="submission" date="2015-01" db="EMBL/GenBank/DDBJ databases">
        <title>Evolutionary Origins and Diversification of the Mycorrhizal Mutualists.</title>
        <authorList>
            <consortium name="DOE Joint Genome Institute"/>
            <consortium name="Mycorrhizal Genomics Consortium"/>
            <person name="Kohler A."/>
            <person name="Kuo A."/>
            <person name="Nagy L.G."/>
            <person name="Floudas D."/>
            <person name="Copeland A."/>
            <person name="Barry K.W."/>
            <person name="Cichocki N."/>
            <person name="Veneault-Fourrey C."/>
            <person name="LaButti K."/>
            <person name="Lindquist E.A."/>
            <person name="Lipzen A."/>
            <person name="Lundell T."/>
            <person name="Morin E."/>
            <person name="Murat C."/>
            <person name="Riley R."/>
            <person name="Ohm R."/>
            <person name="Sun H."/>
            <person name="Tunlid A."/>
            <person name="Henrissat B."/>
            <person name="Grigoriev I.V."/>
            <person name="Hibbett D.S."/>
            <person name="Martin F."/>
        </authorList>
    </citation>
    <scope>NUCLEOTIDE SEQUENCE [LARGE SCALE GENOMIC DNA]</scope>
    <source>
        <strain evidence="2">F 1598</strain>
    </source>
</reference>
<dbReference type="InParanoid" id="A0A0C3EUA6"/>
<evidence type="ECO:0000313" key="1">
    <source>
        <dbReference type="EMBL" id="KIM76090.1"/>
    </source>
</evidence>